<dbReference type="Pfam" id="PF14332">
    <property type="entry name" value="DUF4388"/>
    <property type="match status" value="1"/>
</dbReference>
<evidence type="ECO:0000259" key="4">
    <source>
        <dbReference type="PROSITE" id="PS50110"/>
    </source>
</evidence>
<feature type="compositionally biased region" description="Basic and acidic residues" evidence="3">
    <location>
        <begin position="341"/>
        <end position="350"/>
    </location>
</feature>
<accession>A0A8S9SXJ7</accession>
<evidence type="ECO:0000313" key="6">
    <source>
        <dbReference type="Proteomes" id="UP000029738"/>
    </source>
</evidence>
<dbReference type="Gene3D" id="3.40.50.2300">
    <property type="match status" value="1"/>
</dbReference>
<dbReference type="SUPFAM" id="SSF52172">
    <property type="entry name" value="CheY-like"/>
    <property type="match status" value="1"/>
</dbReference>
<keyword evidence="6" id="KW-1185">Reference proteome</keyword>
<dbReference type="Pfam" id="PF00072">
    <property type="entry name" value="Response_reg"/>
    <property type="match status" value="1"/>
</dbReference>
<dbReference type="EMBL" id="JHEG04000001">
    <property type="protein sequence ID" value="KAF3884815.1"/>
    <property type="molecule type" value="Genomic_DNA"/>
</dbReference>
<feature type="domain" description="Response regulatory" evidence="4">
    <location>
        <begin position="369"/>
        <end position="485"/>
    </location>
</feature>
<evidence type="ECO:0000256" key="3">
    <source>
        <dbReference type="SAM" id="MobiDB-lite"/>
    </source>
</evidence>
<dbReference type="PANTHER" id="PTHR44591">
    <property type="entry name" value="STRESS RESPONSE REGULATOR PROTEIN 1"/>
    <property type="match status" value="1"/>
</dbReference>
<dbReference type="Proteomes" id="UP000029738">
    <property type="component" value="Unassembled WGS sequence"/>
</dbReference>
<reference evidence="5" key="2">
    <citation type="submission" date="2019-11" db="EMBL/GenBank/DDBJ databases">
        <title>Improved Assembly of Tolypothrix boutellei genome.</title>
        <authorList>
            <person name="Sarangi A.N."/>
            <person name="Mukherjee M."/>
            <person name="Ghosh S."/>
            <person name="Singh D."/>
            <person name="Das A."/>
            <person name="Kant S."/>
            <person name="Prusty A."/>
            <person name="Tripathy S."/>
        </authorList>
    </citation>
    <scope>NUCLEOTIDE SEQUENCE</scope>
    <source>
        <strain evidence="5">VB521301</strain>
    </source>
</reference>
<feature type="region of interest" description="Disordered" evidence="3">
    <location>
        <begin position="335"/>
        <end position="355"/>
    </location>
</feature>
<dbReference type="InterPro" id="IPR050595">
    <property type="entry name" value="Bact_response_regulator"/>
</dbReference>
<dbReference type="PANTHER" id="PTHR44591:SF23">
    <property type="entry name" value="CHEY SUBFAMILY"/>
    <property type="match status" value="1"/>
</dbReference>
<gene>
    <name evidence="5" type="ORF">DA73_0400004640</name>
</gene>
<keyword evidence="1 2" id="KW-0597">Phosphoprotein</keyword>
<organism evidence="5 6">
    <name type="scientific">Tolypothrix bouteillei VB521301</name>
    <dbReference type="NCBI Taxonomy" id="1479485"/>
    <lineage>
        <taxon>Bacteria</taxon>
        <taxon>Bacillati</taxon>
        <taxon>Cyanobacteriota</taxon>
        <taxon>Cyanophyceae</taxon>
        <taxon>Nostocales</taxon>
        <taxon>Tolypothrichaceae</taxon>
        <taxon>Tolypothrix</taxon>
    </lineage>
</organism>
<feature type="modified residue" description="4-aspartylphosphate" evidence="2">
    <location>
        <position position="418"/>
    </location>
</feature>
<dbReference type="GO" id="GO:0000160">
    <property type="term" value="P:phosphorelay signal transduction system"/>
    <property type="evidence" value="ECO:0007669"/>
    <property type="project" value="InterPro"/>
</dbReference>
<reference evidence="5" key="1">
    <citation type="journal article" date="2015" name="Genome Announc.">
        <title>Draft Genome Sequence of Tolypothrix boutellei Strain VB521301.</title>
        <authorList>
            <person name="Chandrababunaidu M.M."/>
            <person name="Singh D."/>
            <person name="Sen D."/>
            <person name="Bhan S."/>
            <person name="Das S."/>
            <person name="Gupta A."/>
            <person name="Adhikary S.P."/>
            <person name="Tripathy S."/>
        </authorList>
    </citation>
    <scope>NUCLEOTIDE SEQUENCE</scope>
    <source>
        <strain evidence="5">VB521301</strain>
    </source>
</reference>
<comment type="caution">
    <text evidence="5">The sequence shown here is derived from an EMBL/GenBank/DDBJ whole genome shotgun (WGS) entry which is preliminary data.</text>
</comment>
<evidence type="ECO:0000256" key="1">
    <source>
        <dbReference type="ARBA" id="ARBA00022553"/>
    </source>
</evidence>
<sequence>MQPALPSFANLAKGLAVLSQQRATGELIFSSGNEKWHLYLFLGRLLYATRENHRVRRWYRIVTQDCPSWKFEDNNITLQKDELWEYQLLKLGLEQNQLTLTQAKSIVGKTIDEVLFDLVTRSQLHTHWVPKKLHPIALIDVKPCLYTAVELRNRWRNMDLGQLNPDSAPIVKQPNFENFRVPKNYFGIIQLVNGENTIWDLASQLQQSVLTVAHDVQQLVNQGILELSFIHDRSVPVKLVNSNYQNKKFSRSFNSVDDVQPASTSSSQPIISTKASSHFPKLERQLQVENYHTYSNSPIQASSPLPIVSVPVTAIPQQDVQGNFAIATEIITLPASQPTTDSHKSSDTPQRESIPPLVSTLKPEQESPLIAYIDDSRSDSLKMAYILTKSGYRCINIQESVSALTTLLENKPSLIFLDLVMPIANGYEICSQIRRVSALNHIPVIILTSNDGIVDRVRAKMVGSSGFLAKPIVTEKVLKILQKYLPNSVTTTRMKDKG</sequence>
<dbReference type="InterPro" id="IPR001789">
    <property type="entry name" value="Sig_transdc_resp-reg_receiver"/>
</dbReference>
<dbReference type="SMART" id="SM00448">
    <property type="entry name" value="REC"/>
    <property type="match status" value="1"/>
</dbReference>
<name>A0A8S9SXJ7_9CYAN</name>
<dbReference type="InterPro" id="IPR025497">
    <property type="entry name" value="PatA-like_N"/>
</dbReference>
<dbReference type="RefSeq" id="WP_038084322.1">
    <property type="nucleotide sequence ID" value="NZ_JHEG04000001.1"/>
</dbReference>
<proteinExistence type="predicted"/>
<evidence type="ECO:0000313" key="5">
    <source>
        <dbReference type="EMBL" id="KAF3884815.1"/>
    </source>
</evidence>
<dbReference type="AlphaFoldDB" id="A0A8S9SXJ7"/>
<dbReference type="PROSITE" id="PS50110">
    <property type="entry name" value="RESPONSE_REGULATORY"/>
    <property type="match status" value="1"/>
</dbReference>
<evidence type="ECO:0000256" key="2">
    <source>
        <dbReference type="PROSITE-ProRule" id="PRU00169"/>
    </source>
</evidence>
<protein>
    <submittedName>
        <fullName evidence="5">Response regulator</fullName>
    </submittedName>
</protein>
<dbReference type="InterPro" id="IPR011006">
    <property type="entry name" value="CheY-like_superfamily"/>
</dbReference>